<dbReference type="SUPFAM" id="SSF54001">
    <property type="entry name" value="Cysteine proteinases"/>
    <property type="match status" value="1"/>
</dbReference>
<protein>
    <submittedName>
        <fullName evidence="8">mRNA splicing protein</fullName>
    </submittedName>
</protein>
<dbReference type="SUPFAM" id="SSF57850">
    <property type="entry name" value="RING/U-box"/>
    <property type="match status" value="1"/>
</dbReference>
<name>A0AAV5QW09_9ASCO</name>
<dbReference type="PANTHER" id="PTHR21646">
    <property type="entry name" value="UBIQUITIN CARBOXYL-TERMINAL HYDROLASE"/>
    <property type="match status" value="1"/>
</dbReference>
<dbReference type="Gene3D" id="3.30.40.10">
    <property type="entry name" value="Zinc/RING finger domain, C3HC4 (zinc finger)"/>
    <property type="match status" value="1"/>
</dbReference>
<dbReference type="AlphaFoldDB" id="A0AAV5QW09"/>
<keyword evidence="1" id="KW-0479">Metal-binding</keyword>
<dbReference type="SMART" id="SM00290">
    <property type="entry name" value="ZnF_UBP"/>
    <property type="match status" value="1"/>
</dbReference>
<evidence type="ECO:0000313" key="8">
    <source>
        <dbReference type="EMBL" id="GMM38375.1"/>
    </source>
</evidence>
<accession>A0AAV5QW09</accession>
<dbReference type="PANTHER" id="PTHR21646:SF16">
    <property type="entry name" value="U4_U6.U5 TRI-SNRNP-ASSOCIATED PROTEIN 2"/>
    <property type="match status" value="1"/>
</dbReference>
<dbReference type="GO" id="GO:0008270">
    <property type="term" value="F:zinc ion binding"/>
    <property type="evidence" value="ECO:0007669"/>
    <property type="project" value="UniProtKB-KW"/>
</dbReference>
<dbReference type="InterPro" id="IPR050185">
    <property type="entry name" value="Ub_carboxyl-term_hydrolase"/>
</dbReference>
<keyword evidence="3" id="KW-0862">Zinc</keyword>
<dbReference type="EMBL" id="BTFZ01000020">
    <property type="protein sequence ID" value="GMM38375.1"/>
    <property type="molecule type" value="Genomic_DNA"/>
</dbReference>
<dbReference type="PROSITE" id="PS50271">
    <property type="entry name" value="ZF_UBP"/>
    <property type="match status" value="1"/>
</dbReference>
<dbReference type="RefSeq" id="XP_064855370.1">
    <property type="nucleotide sequence ID" value="XM_064999298.1"/>
</dbReference>
<evidence type="ECO:0000256" key="5">
    <source>
        <dbReference type="SAM" id="MobiDB-lite"/>
    </source>
</evidence>
<dbReference type="InterPro" id="IPR028889">
    <property type="entry name" value="USP"/>
</dbReference>
<sequence>MSPKIDDVAACNGRSNDRKRTFDEFDTDSEENNKNRLPATKKTTSLPSEVIHFDSINKKLLDFDFEKVCSISLAIINVYCCLTCGRFFQGKSKNSFAYKHSVDNATHKLFINLQNGKVFCLPENFEVDPQRKNDLLNDIRNLISPKYSKDQLQSQLYDPSNCVAFDLVNRNQYKIGFLGLSIINNNSRNNFQSVILQLIAHLPKIRDWYLIQTSANDGIDVFNNKDLKFSKNYELNIKLGLFMRKYWFDKLFKTQISPFDLLNYINKMSNGVFLNNNLDNNDPKFFLNWLLNNLNLGLKKSKQGNILVNNVQGKIEVEEVDEEKHSRKSTITKFWQLTLNLPDKKVLSSSGANDSTKIEQISLNQLLISKFKVPTIVNNSVYKNYKLKSLPNYLVLNFDRFNKNFRHNFNDIVIKYDIDSLDLTSYLPPEKTKDKKYEYKLIINIVHNSINSKNDESTIAPDSNSLFDANNHTWKAQMLDQITNEWYEIDNLQVKKINKRLIFLDESYVQVYQRVR</sequence>
<dbReference type="GeneID" id="90076363"/>
<dbReference type="GO" id="GO:0004843">
    <property type="term" value="F:cysteine-type deubiquitinase activity"/>
    <property type="evidence" value="ECO:0007669"/>
    <property type="project" value="InterPro"/>
</dbReference>
<evidence type="ECO:0000256" key="2">
    <source>
        <dbReference type="ARBA" id="ARBA00022771"/>
    </source>
</evidence>
<feature type="domain" description="USP" evidence="6">
    <location>
        <begin position="181"/>
        <end position="515"/>
    </location>
</feature>
<dbReference type="InterPro" id="IPR001394">
    <property type="entry name" value="Peptidase_C19_UCH"/>
</dbReference>
<dbReference type="InterPro" id="IPR013083">
    <property type="entry name" value="Znf_RING/FYVE/PHD"/>
</dbReference>
<dbReference type="Proteomes" id="UP001360560">
    <property type="component" value="Unassembled WGS sequence"/>
</dbReference>
<dbReference type="GO" id="GO:0016579">
    <property type="term" value="P:protein deubiquitination"/>
    <property type="evidence" value="ECO:0007669"/>
    <property type="project" value="InterPro"/>
</dbReference>
<evidence type="ECO:0000256" key="4">
    <source>
        <dbReference type="PROSITE-ProRule" id="PRU00502"/>
    </source>
</evidence>
<dbReference type="PROSITE" id="PS50235">
    <property type="entry name" value="USP_3"/>
    <property type="match status" value="1"/>
</dbReference>
<dbReference type="Pfam" id="PF00443">
    <property type="entry name" value="UCH"/>
    <property type="match status" value="1"/>
</dbReference>
<reference evidence="8 9" key="1">
    <citation type="journal article" date="2023" name="Elife">
        <title>Identification of key yeast species and microbe-microbe interactions impacting larval growth of Drosophila in the wild.</title>
        <authorList>
            <person name="Mure A."/>
            <person name="Sugiura Y."/>
            <person name="Maeda R."/>
            <person name="Honda K."/>
            <person name="Sakurai N."/>
            <person name="Takahashi Y."/>
            <person name="Watada M."/>
            <person name="Katoh T."/>
            <person name="Gotoh A."/>
            <person name="Gotoh Y."/>
            <person name="Taniguchi I."/>
            <person name="Nakamura K."/>
            <person name="Hayashi T."/>
            <person name="Katayama T."/>
            <person name="Uemura T."/>
            <person name="Hattori Y."/>
        </authorList>
    </citation>
    <scope>NUCLEOTIDE SEQUENCE [LARGE SCALE GENOMIC DNA]</scope>
    <source>
        <strain evidence="8 9">SC-9</strain>
    </source>
</reference>
<feature type="region of interest" description="Disordered" evidence="5">
    <location>
        <begin position="11"/>
        <end position="41"/>
    </location>
</feature>
<comment type="caution">
    <text evidence="8">The sequence shown here is derived from an EMBL/GenBank/DDBJ whole genome shotgun (WGS) entry which is preliminary data.</text>
</comment>
<keyword evidence="2 4" id="KW-0863">Zinc-finger</keyword>
<evidence type="ECO:0000313" key="9">
    <source>
        <dbReference type="Proteomes" id="UP001360560"/>
    </source>
</evidence>
<dbReference type="Pfam" id="PF02148">
    <property type="entry name" value="zf-UBP"/>
    <property type="match status" value="1"/>
</dbReference>
<evidence type="ECO:0000256" key="3">
    <source>
        <dbReference type="ARBA" id="ARBA00022833"/>
    </source>
</evidence>
<feature type="domain" description="UBP-type" evidence="7">
    <location>
        <begin position="48"/>
        <end position="146"/>
    </location>
</feature>
<evidence type="ECO:0000259" key="7">
    <source>
        <dbReference type="PROSITE" id="PS50271"/>
    </source>
</evidence>
<evidence type="ECO:0000256" key="1">
    <source>
        <dbReference type="ARBA" id="ARBA00022723"/>
    </source>
</evidence>
<proteinExistence type="predicted"/>
<organism evidence="8 9">
    <name type="scientific">Saccharomycopsis crataegensis</name>
    <dbReference type="NCBI Taxonomy" id="43959"/>
    <lineage>
        <taxon>Eukaryota</taxon>
        <taxon>Fungi</taxon>
        <taxon>Dikarya</taxon>
        <taxon>Ascomycota</taxon>
        <taxon>Saccharomycotina</taxon>
        <taxon>Saccharomycetes</taxon>
        <taxon>Saccharomycopsidaceae</taxon>
        <taxon>Saccharomycopsis</taxon>
    </lineage>
</organism>
<dbReference type="Gene3D" id="3.90.70.10">
    <property type="entry name" value="Cysteine proteinases"/>
    <property type="match status" value="1"/>
</dbReference>
<dbReference type="InterPro" id="IPR001607">
    <property type="entry name" value="Znf_UBP"/>
</dbReference>
<gene>
    <name evidence="8" type="ORF">DASC09_057140</name>
</gene>
<evidence type="ECO:0000259" key="6">
    <source>
        <dbReference type="PROSITE" id="PS50235"/>
    </source>
</evidence>
<dbReference type="InterPro" id="IPR038765">
    <property type="entry name" value="Papain-like_cys_pep_sf"/>
</dbReference>
<keyword evidence="9" id="KW-1185">Reference proteome</keyword>